<gene>
    <name evidence="1" type="ORF">FRZ06_00925</name>
</gene>
<name>A0ACD1AH53_9FIRM</name>
<proteinExistence type="predicted"/>
<accession>A0ACD1AH53</accession>
<reference evidence="1" key="1">
    <citation type="submission" date="2019-08" db="EMBL/GenBank/DDBJ databases">
        <title>Genome sequence of Clostridiales bacterium MT110.</title>
        <authorList>
            <person name="Cao J."/>
        </authorList>
    </citation>
    <scope>NUCLEOTIDE SEQUENCE</scope>
    <source>
        <strain evidence="1">MT110</strain>
    </source>
</reference>
<evidence type="ECO:0000313" key="1">
    <source>
        <dbReference type="EMBL" id="QOX65782.1"/>
    </source>
</evidence>
<organism evidence="1 2">
    <name type="scientific">Anoxybacterium hadale</name>
    <dbReference type="NCBI Taxonomy" id="3408580"/>
    <lineage>
        <taxon>Bacteria</taxon>
        <taxon>Bacillati</taxon>
        <taxon>Bacillota</taxon>
        <taxon>Clostridia</taxon>
        <taxon>Peptostreptococcales</taxon>
        <taxon>Anaerovoracaceae</taxon>
        <taxon>Anoxybacterium</taxon>
    </lineage>
</organism>
<dbReference type="EMBL" id="CP042469">
    <property type="protein sequence ID" value="QOX65782.1"/>
    <property type="molecule type" value="Genomic_DNA"/>
</dbReference>
<sequence length="285" mass="31855">MAMDEKELKSRGFLKQIQDQRYSLRIKIVGGQVTAKQLNSVYKLAKKYGNGAVHLTARQSIEVPFIKEDEIDAVLEFLAQEKMEPASTGPKVRTITACQGNGVCQSGLIDTALLARELDERFGGRPVPHKFKLGITGCRNNCLKAEENDIGIKGAMVPAWTGENCTYCGLCQKLCPADAILVDQPNRQLSFRKENCLSCGRCLKKCPRSSWQGESGFVLYFGGLYGNRIVIGRQLLPVIHSKEKLFQIIEAALQLFDQYGNKGERFSTMLDRIGWDMLNEKVKDL</sequence>
<protein>
    <submittedName>
        <fullName evidence="1">4Fe-4S dicluster domain-containing protein</fullName>
    </submittedName>
</protein>
<keyword evidence="2" id="KW-1185">Reference proteome</keyword>
<dbReference type="Proteomes" id="UP000594014">
    <property type="component" value="Chromosome"/>
</dbReference>
<evidence type="ECO:0000313" key="2">
    <source>
        <dbReference type="Proteomes" id="UP000594014"/>
    </source>
</evidence>